<dbReference type="EMBL" id="HF546558">
    <property type="protein sequence ID" value="CCO03024.1"/>
    <property type="molecule type" value="mRNA"/>
</dbReference>
<evidence type="ECO:0000256" key="1">
    <source>
        <dbReference type="SAM" id="SignalP"/>
    </source>
</evidence>
<dbReference type="AlphaFoldDB" id="L0R694"/>
<evidence type="ECO:0000313" key="2">
    <source>
        <dbReference type="EMBL" id="CCO03024.1"/>
    </source>
</evidence>
<proteinExistence type="evidence at transcript level"/>
<feature type="chain" id="PRO_5003947128" evidence="1">
    <location>
        <begin position="19"/>
        <end position="160"/>
    </location>
</feature>
<keyword evidence="2" id="KW-0808">Transferase</keyword>
<accession>L0R694</accession>
<sequence>PPVLTWLTLSSVSHLAQQVAVSPPPMIVMQPDLVTSTTLSIMLFVPLAKFSHSNTPTGPFHTICLARPTTSALALRLSGPQSKPIQPAGMPAATVAVPVVAFSSNLSAVMKSTGSVILTPFFSALAIRSLTMAAPSSSYREVPISMFLRTLRKVKAMPAT</sequence>
<reference evidence="2" key="1">
    <citation type="submission" date="2012-10" db="EMBL/GenBank/DDBJ databases">
        <title>Impact of hypoxia on ruffe and flounder from the Elbe estuary: a comparison of field studies and laboratory experiments.</title>
        <authorList>
            <person name="Tiedke J."/>
            <person name="Thiel R."/>
            <person name="Burmester T."/>
        </authorList>
    </citation>
    <scope>NUCLEOTIDE SEQUENCE</scope>
    <source>
        <strain evidence="2">Gce#1</strain>
        <tissue evidence="2">Whole organism</tissue>
    </source>
</reference>
<feature type="signal peptide" evidence="1">
    <location>
        <begin position="1"/>
        <end position="18"/>
    </location>
</feature>
<keyword evidence="1" id="KW-0732">Signal</keyword>
<gene>
    <name evidence="2" type="primary">Pgk</name>
</gene>
<organism evidence="2">
    <name type="scientific">Gymnocephalus cernuus</name>
    <name type="common">Ruffe</name>
    <name type="synonym">Perca cernua</name>
    <dbReference type="NCBI Taxonomy" id="57865"/>
    <lineage>
        <taxon>Eukaryota</taxon>
        <taxon>Metazoa</taxon>
        <taxon>Chordata</taxon>
        <taxon>Craniata</taxon>
        <taxon>Vertebrata</taxon>
        <taxon>Euteleostomi</taxon>
        <taxon>Actinopterygii</taxon>
        <taxon>Neopterygii</taxon>
        <taxon>Teleostei</taxon>
        <taxon>Neoteleostei</taxon>
        <taxon>Acanthomorphata</taxon>
        <taxon>Eupercaria</taxon>
        <taxon>Perciformes</taxon>
        <taxon>Percoidei</taxon>
        <taxon>Percidae</taxon>
        <taxon>Percinae</taxon>
        <taxon>Gymnocephalus</taxon>
    </lineage>
</organism>
<dbReference type="GO" id="GO:0016301">
    <property type="term" value="F:kinase activity"/>
    <property type="evidence" value="ECO:0007669"/>
    <property type="project" value="UniProtKB-KW"/>
</dbReference>
<keyword evidence="2" id="KW-0418">Kinase</keyword>
<name>L0R694_GYMCE</name>
<protein>
    <submittedName>
        <fullName evidence="2">Phosphoglycerate kinase</fullName>
    </submittedName>
</protein>
<feature type="non-terminal residue" evidence="2">
    <location>
        <position position="160"/>
    </location>
</feature>
<feature type="non-terminal residue" evidence="2">
    <location>
        <position position="1"/>
    </location>
</feature>